<dbReference type="InterPro" id="IPR021881">
    <property type="entry name" value="NACK_C"/>
</dbReference>
<name>A0A7J0EQK8_9ERIC</name>
<dbReference type="GO" id="GO:0007018">
    <property type="term" value="P:microtubule-based movement"/>
    <property type="evidence" value="ECO:0007669"/>
    <property type="project" value="InterPro"/>
</dbReference>
<protein>
    <submittedName>
        <fullName evidence="4">ATP binding microtubule motor family protein</fullName>
    </submittedName>
</protein>
<dbReference type="PANTHER" id="PTHR47968:SF55">
    <property type="entry name" value="KINESIN-LIKE PROTEIN KIN-7H"/>
    <property type="match status" value="1"/>
</dbReference>
<keyword evidence="5" id="KW-1185">Reference proteome</keyword>
<dbReference type="EMBL" id="BJWL01000005">
    <property type="protein sequence ID" value="GFY87867.1"/>
    <property type="molecule type" value="Genomic_DNA"/>
</dbReference>
<sequence length="528" mass="59451">MEKEIIDLTLQRDVAQSQVGLNNYPPLRVQGSPECENPKSETSPLVADPHSMDVACNEQNFQQNDTSLQLLVNTSKFITSNSVPSWGRIEEKTKGMSEDLCKEVRCIETEESSTDQHSISNRSSAEENAEISELMMDRNGDITGQEFVSFPLREDREFSYVPLFVAPPPEKQSTWPSTKRMHSSPSLKLTESRSCKASLTTSLSSQWFEKIENNENTPPNGFEKDFPGRPEGIRRKLNELHHGADVGRLLRKDSQSSLGSAAAIELEAENKKTLTDENITKSIRACVSEMEEKAELPQEKPADDDSPVHEAVLKVMEYLKNVKDVGLNPIEDDSKSLSNWPTEFKRLQTEIIGLWDDCNVSLVHRTYFFLLFKGDPTDTMYMEVELRRLSFLKEAFSRGSKTIEKGRTLSPASRCNSPFMISKAATGKKDSAPHMQEGSTSRKGDAEQANAERLPEQERESLFLKWGIKLNSKNRRFVCGLTPRTWITLQIALSLSQSWSDLSSQGKLPKKCLALILRPDLQGEDLIV</sequence>
<dbReference type="GO" id="GO:0005874">
    <property type="term" value="C:microtubule"/>
    <property type="evidence" value="ECO:0007669"/>
    <property type="project" value="UniProtKB-KW"/>
</dbReference>
<dbReference type="Pfam" id="PF11995">
    <property type="entry name" value="DUF3490"/>
    <property type="match status" value="1"/>
</dbReference>
<proteinExistence type="predicted"/>
<comment type="caution">
    <text evidence="4">The sequence shown here is derived from an EMBL/GenBank/DDBJ whole genome shotgun (WGS) entry which is preliminary data.</text>
</comment>
<dbReference type="InterPro" id="IPR027640">
    <property type="entry name" value="Kinesin-like_fam"/>
</dbReference>
<dbReference type="Proteomes" id="UP000585474">
    <property type="component" value="Unassembled WGS sequence"/>
</dbReference>
<evidence type="ECO:0000313" key="4">
    <source>
        <dbReference type="EMBL" id="GFY87867.1"/>
    </source>
</evidence>
<dbReference type="OrthoDB" id="3176171at2759"/>
<organism evidence="4 5">
    <name type="scientific">Actinidia rufa</name>
    <dbReference type="NCBI Taxonomy" id="165716"/>
    <lineage>
        <taxon>Eukaryota</taxon>
        <taxon>Viridiplantae</taxon>
        <taxon>Streptophyta</taxon>
        <taxon>Embryophyta</taxon>
        <taxon>Tracheophyta</taxon>
        <taxon>Spermatophyta</taxon>
        <taxon>Magnoliopsida</taxon>
        <taxon>eudicotyledons</taxon>
        <taxon>Gunneridae</taxon>
        <taxon>Pentapetalae</taxon>
        <taxon>asterids</taxon>
        <taxon>Ericales</taxon>
        <taxon>Actinidiaceae</taxon>
        <taxon>Actinidia</taxon>
    </lineage>
</organism>
<evidence type="ECO:0000256" key="2">
    <source>
        <dbReference type="SAM" id="MobiDB-lite"/>
    </source>
</evidence>
<feature type="region of interest" description="Disordered" evidence="2">
    <location>
        <begin position="169"/>
        <end position="189"/>
    </location>
</feature>
<feature type="domain" description="NPK1-activating kinesin-like protein C-terminal" evidence="3">
    <location>
        <begin position="343"/>
        <end position="414"/>
    </location>
</feature>
<dbReference type="PANTHER" id="PTHR47968">
    <property type="entry name" value="CENTROMERE PROTEIN E"/>
    <property type="match status" value="1"/>
</dbReference>
<evidence type="ECO:0000256" key="1">
    <source>
        <dbReference type="ARBA" id="ARBA00022701"/>
    </source>
</evidence>
<feature type="region of interest" description="Disordered" evidence="2">
    <location>
        <begin position="23"/>
        <end position="44"/>
    </location>
</feature>
<evidence type="ECO:0000259" key="3">
    <source>
        <dbReference type="Pfam" id="PF11995"/>
    </source>
</evidence>
<feature type="region of interest" description="Disordered" evidence="2">
    <location>
        <begin position="109"/>
        <end position="128"/>
    </location>
</feature>
<evidence type="ECO:0000313" key="5">
    <source>
        <dbReference type="Proteomes" id="UP000585474"/>
    </source>
</evidence>
<accession>A0A7J0EQK8</accession>
<gene>
    <name evidence="4" type="ORF">Acr_05g0015060</name>
</gene>
<keyword evidence="1" id="KW-0493">Microtubule</keyword>
<feature type="region of interest" description="Disordered" evidence="2">
    <location>
        <begin position="425"/>
        <end position="456"/>
    </location>
</feature>
<dbReference type="GO" id="GO:0003777">
    <property type="term" value="F:microtubule motor activity"/>
    <property type="evidence" value="ECO:0007669"/>
    <property type="project" value="InterPro"/>
</dbReference>
<dbReference type="AlphaFoldDB" id="A0A7J0EQK8"/>
<reference evidence="4 5" key="1">
    <citation type="submission" date="2019-07" db="EMBL/GenBank/DDBJ databases">
        <title>De Novo Assembly of kiwifruit Actinidia rufa.</title>
        <authorList>
            <person name="Sugita-Konishi S."/>
            <person name="Sato K."/>
            <person name="Mori E."/>
            <person name="Abe Y."/>
            <person name="Kisaki G."/>
            <person name="Hamano K."/>
            <person name="Suezawa K."/>
            <person name="Otani M."/>
            <person name="Fukuda T."/>
            <person name="Manabe T."/>
            <person name="Gomi K."/>
            <person name="Tabuchi M."/>
            <person name="Akimitsu K."/>
            <person name="Kataoka I."/>
        </authorList>
    </citation>
    <scope>NUCLEOTIDE SEQUENCE [LARGE SCALE GENOMIC DNA]</scope>
    <source>
        <strain evidence="5">cv. Fuchu</strain>
    </source>
</reference>
<feature type="compositionally biased region" description="Polar residues" evidence="2">
    <location>
        <begin position="171"/>
        <end position="189"/>
    </location>
</feature>